<dbReference type="SMR" id="A0A059D5P5"/>
<feature type="domain" description="Knottins-like" evidence="3">
    <location>
        <begin position="12"/>
        <end position="47"/>
    </location>
</feature>
<dbReference type="AlphaFoldDB" id="A0A059D5P5"/>
<evidence type="ECO:0000313" key="4">
    <source>
        <dbReference type="EMBL" id="KCW85902.1"/>
    </source>
</evidence>
<evidence type="ECO:0000256" key="1">
    <source>
        <dbReference type="ARBA" id="ARBA00022529"/>
    </source>
</evidence>
<keyword evidence="1" id="KW-0929">Antimicrobial</keyword>
<dbReference type="InterPro" id="IPR036574">
    <property type="entry name" value="Scorpion_toxin-like_sf"/>
</dbReference>
<organism evidence="4">
    <name type="scientific">Eucalyptus grandis</name>
    <name type="common">Flooded gum</name>
    <dbReference type="NCBI Taxonomy" id="71139"/>
    <lineage>
        <taxon>Eukaryota</taxon>
        <taxon>Viridiplantae</taxon>
        <taxon>Streptophyta</taxon>
        <taxon>Embryophyta</taxon>
        <taxon>Tracheophyta</taxon>
        <taxon>Spermatophyta</taxon>
        <taxon>Magnoliopsida</taxon>
        <taxon>eudicotyledons</taxon>
        <taxon>Gunneridae</taxon>
        <taxon>Pentapetalae</taxon>
        <taxon>rosids</taxon>
        <taxon>malvids</taxon>
        <taxon>Myrtales</taxon>
        <taxon>Myrtaceae</taxon>
        <taxon>Myrtoideae</taxon>
        <taxon>Eucalypteae</taxon>
        <taxon>Eucalyptus</taxon>
    </lineage>
</organism>
<name>A0A059D5P5_EUCGR</name>
<keyword evidence="2" id="KW-0295">Fungicide</keyword>
<dbReference type="EMBL" id="KK198754">
    <property type="protein sequence ID" value="KCW85902.1"/>
    <property type="molecule type" value="Genomic_DNA"/>
</dbReference>
<accession>A0A059D5P5</accession>
<sequence length="69" mass="7940">MEPMVAVAEAGICKYRRHKFKGLCFHKIKCIAVCKMEGFQSGHCRAFLCCPEFHVLLHYISSYLANIME</sequence>
<dbReference type="InParanoid" id="A0A059D5P5"/>
<proteinExistence type="predicted"/>
<protein>
    <recommendedName>
        <fullName evidence="3">Knottins-like domain-containing protein</fullName>
    </recommendedName>
</protein>
<dbReference type="Gramene" id="KCW85902">
    <property type="protein sequence ID" value="KCW85902"/>
    <property type="gene ID" value="EUGRSUZ_B02619"/>
</dbReference>
<reference evidence="4" key="1">
    <citation type="submission" date="2013-07" db="EMBL/GenBank/DDBJ databases">
        <title>The genome of Eucalyptus grandis.</title>
        <authorList>
            <person name="Schmutz J."/>
            <person name="Hayes R."/>
            <person name="Myburg A."/>
            <person name="Tuskan G."/>
            <person name="Grattapaglia D."/>
            <person name="Rokhsar D.S."/>
        </authorList>
    </citation>
    <scope>NUCLEOTIDE SEQUENCE</scope>
    <source>
        <tissue evidence="4">Leaf extractions</tissue>
    </source>
</reference>
<dbReference type="GO" id="GO:0006952">
    <property type="term" value="P:defense response"/>
    <property type="evidence" value="ECO:0000318"/>
    <property type="project" value="GO_Central"/>
</dbReference>
<gene>
    <name evidence="4" type="ORF">EUGRSUZ_B02619</name>
</gene>
<dbReference type="GO" id="GO:0009505">
    <property type="term" value="C:plant-type cell wall"/>
    <property type="evidence" value="ECO:0000318"/>
    <property type="project" value="GO_Central"/>
</dbReference>
<dbReference type="Gene3D" id="3.30.30.10">
    <property type="entry name" value="Knottin, scorpion toxin-like"/>
    <property type="match status" value="1"/>
</dbReference>
<evidence type="ECO:0000259" key="3">
    <source>
        <dbReference type="Pfam" id="PF00304"/>
    </source>
</evidence>
<dbReference type="SUPFAM" id="SSF57095">
    <property type="entry name" value="Scorpion toxin-like"/>
    <property type="match status" value="1"/>
</dbReference>
<evidence type="ECO:0000256" key="2">
    <source>
        <dbReference type="ARBA" id="ARBA00022577"/>
    </source>
</evidence>
<dbReference type="InterPro" id="IPR003614">
    <property type="entry name" value="Knottins"/>
</dbReference>
<dbReference type="Pfam" id="PF00304">
    <property type="entry name" value="Gamma-thionin"/>
    <property type="match status" value="1"/>
</dbReference>